<name>T0RQA5_SAPDV</name>
<evidence type="ECO:0000256" key="4">
    <source>
        <dbReference type="SAM" id="MobiDB-lite"/>
    </source>
</evidence>
<dbReference type="CDD" id="cd19821">
    <property type="entry name" value="Bbox1_BBX-like"/>
    <property type="match status" value="1"/>
</dbReference>
<dbReference type="VEuPathDB" id="FungiDB:SDRG_07556"/>
<feature type="domain" description="B box-type" evidence="5">
    <location>
        <begin position="238"/>
        <end position="285"/>
    </location>
</feature>
<dbReference type="InterPro" id="IPR049808">
    <property type="entry name" value="CONSTANS-like_Bbox1"/>
</dbReference>
<evidence type="ECO:0000256" key="1">
    <source>
        <dbReference type="ARBA" id="ARBA00022723"/>
    </source>
</evidence>
<dbReference type="AlphaFoldDB" id="T0RQA5"/>
<evidence type="ECO:0000256" key="2">
    <source>
        <dbReference type="ARBA" id="ARBA00022833"/>
    </source>
</evidence>
<evidence type="ECO:0000313" key="6">
    <source>
        <dbReference type="EMBL" id="EQC34743.1"/>
    </source>
</evidence>
<dbReference type="Gene3D" id="3.90.228.10">
    <property type="match status" value="1"/>
</dbReference>
<dbReference type="GeneID" id="19948283"/>
<dbReference type="InterPro" id="IPR000315">
    <property type="entry name" value="Znf_B-box"/>
</dbReference>
<feature type="region of interest" description="Disordered" evidence="4">
    <location>
        <begin position="17"/>
        <end position="57"/>
    </location>
</feature>
<keyword evidence="1" id="KW-0479">Metal-binding</keyword>
<dbReference type="OrthoDB" id="153872at2759"/>
<keyword evidence="7" id="KW-1185">Reference proteome</keyword>
<dbReference type="Pfam" id="PF00643">
    <property type="entry name" value="zf-B_box"/>
    <property type="match status" value="1"/>
</dbReference>
<protein>
    <recommendedName>
        <fullName evidence="5">B box-type domain-containing protein</fullName>
    </recommendedName>
</protein>
<sequence>MASGPNVSLSRLRLFLAPHAVPPPPPDDEAPGAPPADDSVRPESPRRQTLASPSSDSVATVTALNPLTKEFQRVRYLLQASLPGYRVPDDDVMIWDMQNPSLSAQYEQATGGLLELDSWVAVEDLGPSIEQVYSYGFHAPYEASHAMKLTTGNITMDQPGKKGKKQYVLCKVATGRSMVIDDEAMAAQPLPPGYDSYYIVSKAPRTTGYCHEYIVTNTQQILPQYLVRFGYQWMDPKLRQRLCALCELLPAAVACRCCEAELCAACDHDTHAANKLMSRHARTPLSIDAARPTTYVGQNALVPPVPCRLHDTKHVEFYCPVCAVPVCVNCKMVGDHSCGEKGLHRLISIPDAYEQSLKESSKVDPLVESRKMLIGTRLGHITERANDVKRNRDAVEKLLRSTLDAALTTLEAETSAKLRVLRCEELELSRQVQQIAWADEFLALQRQTLPPVAFLSAWHEHKPLRIEQRDFPVANAPSYESVKPDLQLVGRLRVIAGEYHEDDASSVELVPPHVDALDVGLVLSPRGKKVIEDVRKDLLQQPMRILPRDVAPPKAGHTITATLRGISVNQRKVSNPHVVSARHEIWTTKLRQEMAQPHLPPPPTST</sequence>
<keyword evidence="3" id="KW-0863">Zinc-finger</keyword>
<evidence type="ECO:0000259" key="5">
    <source>
        <dbReference type="PROSITE" id="PS50119"/>
    </source>
</evidence>
<proteinExistence type="predicted"/>
<evidence type="ECO:0000313" key="7">
    <source>
        <dbReference type="Proteomes" id="UP000030762"/>
    </source>
</evidence>
<dbReference type="GO" id="GO:0008270">
    <property type="term" value="F:zinc ion binding"/>
    <property type="evidence" value="ECO:0007669"/>
    <property type="project" value="UniProtKB-KW"/>
</dbReference>
<gene>
    <name evidence="6" type="ORF">SDRG_07556</name>
</gene>
<organism evidence="6 7">
    <name type="scientific">Saprolegnia diclina (strain VS20)</name>
    <dbReference type="NCBI Taxonomy" id="1156394"/>
    <lineage>
        <taxon>Eukaryota</taxon>
        <taxon>Sar</taxon>
        <taxon>Stramenopiles</taxon>
        <taxon>Oomycota</taxon>
        <taxon>Saprolegniomycetes</taxon>
        <taxon>Saprolegniales</taxon>
        <taxon>Saprolegniaceae</taxon>
        <taxon>Saprolegnia</taxon>
    </lineage>
</organism>
<dbReference type="PANTHER" id="PTHR25462">
    <property type="entry name" value="BONUS, ISOFORM C-RELATED"/>
    <property type="match status" value="1"/>
</dbReference>
<dbReference type="SUPFAM" id="SSF57845">
    <property type="entry name" value="B-box zinc-binding domain"/>
    <property type="match status" value="1"/>
</dbReference>
<dbReference type="OMA" id="FRDSEEW"/>
<dbReference type="EMBL" id="JH767153">
    <property type="protein sequence ID" value="EQC34743.1"/>
    <property type="molecule type" value="Genomic_DNA"/>
</dbReference>
<feature type="domain" description="B box-type" evidence="5">
    <location>
        <begin position="302"/>
        <end position="349"/>
    </location>
</feature>
<dbReference type="eggNOG" id="KOG2177">
    <property type="taxonomic scope" value="Eukaryota"/>
</dbReference>
<dbReference type="PROSITE" id="PS50119">
    <property type="entry name" value="ZF_BBOX"/>
    <property type="match status" value="2"/>
</dbReference>
<dbReference type="SUPFAM" id="SSF56399">
    <property type="entry name" value="ADP-ribosylation"/>
    <property type="match status" value="1"/>
</dbReference>
<dbReference type="InterPro" id="IPR047153">
    <property type="entry name" value="TRIM45/56/19-like"/>
</dbReference>
<dbReference type="CDD" id="cd19756">
    <property type="entry name" value="Bbox2"/>
    <property type="match status" value="1"/>
</dbReference>
<dbReference type="Proteomes" id="UP000030762">
    <property type="component" value="Unassembled WGS sequence"/>
</dbReference>
<dbReference type="Gene3D" id="3.30.160.60">
    <property type="entry name" value="Classic Zinc Finger"/>
    <property type="match status" value="1"/>
</dbReference>
<feature type="compositionally biased region" description="Polar residues" evidence="4">
    <location>
        <begin position="47"/>
        <end position="57"/>
    </location>
</feature>
<dbReference type="PANTHER" id="PTHR25462:SF296">
    <property type="entry name" value="MEIOTIC P26, ISOFORM F"/>
    <property type="match status" value="1"/>
</dbReference>
<dbReference type="RefSeq" id="XP_008611615.1">
    <property type="nucleotide sequence ID" value="XM_008613393.1"/>
</dbReference>
<keyword evidence="2" id="KW-0862">Zinc</keyword>
<dbReference type="SMART" id="SM00336">
    <property type="entry name" value="BBOX"/>
    <property type="match status" value="2"/>
</dbReference>
<reference evidence="6 7" key="1">
    <citation type="submission" date="2012-04" db="EMBL/GenBank/DDBJ databases">
        <title>The Genome Sequence of Saprolegnia declina VS20.</title>
        <authorList>
            <consortium name="The Broad Institute Genome Sequencing Platform"/>
            <person name="Russ C."/>
            <person name="Nusbaum C."/>
            <person name="Tyler B."/>
            <person name="van West P."/>
            <person name="Dieguez-Uribeondo J."/>
            <person name="de Bruijn I."/>
            <person name="Tripathy S."/>
            <person name="Jiang R."/>
            <person name="Young S.K."/>
            <person name="Zeng Q."/>
            <person name="Gargeya S."/>
            <person name="Fitzgerald M."/>
            <person name="Haas B."/>
            <person name="Abouelleil A."/>
            <person name="Alvarado L."/>
            <person name="Arachchi H.M."/>
            <person name="Berlin A."/>
            <person name="Chapman S.B."/>
            <person name="Goldberg J."/>
            <person name="Griggs A."/>
            <person name="Gujja S."/>
            <person name="Hansen M."/>
            <person name="Howarth C."/>
            <person name="Imamovic A."/>
            <person name="Larimer J."/>
            <person name="McCowen C."/>
            <person name="Montmayeur A."/>
            <person name="Murphy C."/>
            <person name="Neiman D."/>
            <person name="Pearson M."/>
            <person name="Priest M."/>
            <person name="Roberts A."/>
            <person name="Saif S."/>
            <person name="Shea T."/>
            <person name="Sisk P."/>
            <person name="Sykes S."/>
            <person name="Wortman J."/>
            <person name="Nusbaum C."/>
            <person name="Birren B."/>
        </authorList>
    </citation>
    <scope>NUCLEOTIDE SEQUENCE [LARGE SCALE GENOMIC DNA]</scope>
    <source>
        <strain evidence="6 7">VS20</strain>
    </source>
</reference>
<dbReference type="InParanoid" id="T0RQA5"/>
<evidence type="ECO:0000256" key="3">
    <source>
        <dbReference type="PROSITE-ProRule" id="PRU00024"/>
    </source>
</evidence>
<accession>T0RQA5</accession>